<dbReference type="NCBIfam" id="TIGR01733">
    <property type="entry name" value="AA-adenyl-dom"/>
    <property type="match status" value="2"/>
</dbReference>
<evidence type="ECO:0000259" key="4">
    <source>
        <dbReference type="PROSITE" id="PS50075"/>
    </source>
</evidence>
<dbReference type="Gene3D" id="3.30.559.10">
    <property type="entry name" value="Chloramphenicol acetyltransferase-like domain"/>
    <property type="match status" value="3"/>
</dbReference>
<dbReference type="SMART" id="SM00823">
    <property type="entry name" value="PKS_PP"/>
    <property type="match status" value="2"/>
</dbReference>
<dbReference type="PROSITE" id="PS00455">
    <property type="entry name" value="AMP_BINDING"/>
    <property type="match status" value="2"/>
</dbReference>
<dbReference type="PANTHER" id="PTHR45527:SF1">
    <property type="entry name" value="FATTY ACID SYNTHASE"/>
    <property type="match status" value="1"/>
</dbReference>
<feature type="domain" description="Carrier" evidence="4">
    <location>
        <begin position="953"/>
        <end position="1028"/>
    </location>
</feature>
<reference evidence="5 6" key="2">
    <citation type="submission" date="2020-09" db="EMBL/GenBank/DDBJ databases">
        <authorList>
            <person name="Kittiwongwattana C."/>
        </authorList>
    </citation>
    <scope>NUCLEOTIDE SEQUENCE [LARGE SCALE GENOMIC DNA]</scope>
    <source>
        <strain evidence="5 6">1303</strain>
    </source>
</reference>
<dbReference type="Gene3D" id="3.40.50.980">
    <property type="match status" value="4"/>
</dbReference>
<evidence type="ECO:0000256" key="3">
    <source>
        <dbReference type="ARBA" id="ARBA00022553"/>
    </source>
</evidence>
<dbReference type="Pfam" id="PF00550">
    <property type="entry name" value="PP-binding"/>
    <property type="match status" value="2"/>
</dbReference>
<dbReference type="InterPro" id="IPR000873">
    <property type="entry name" value="AMP-dep_synth/lig_dom"/>
</dbReference>
<dbReference type="Gene3D" id="3.30.559.30">
    <property type="entry name" value="Nonribosomal peptide synthetase, condensation domain"/>
    <property type="match status" value="3"/>
</dbReference>
<proteinExistence type="predicted"/>
<evidence type="ECO:0000313" key="6">
    <source>
        <dbReference type="Proteomes" id="UP000503144"/>
    </source>
</evidence>
<dbReference type="InterPro" id="IPR010071">
    <property type="entry name" value="AA_adenyl_dom"/>
</dbReference>
<evidence type="ECO:0000313" key="5">
    <source>
        <dbReference type="EMBL" id="QJB38105.1"/>
    </source>
</evidence>
<dbReference type="InterPro" id="IPR025110">
    <property type="entry name" value="AMP-bd_C"/>
</dbReference>
<dbReference type="InterPro" id="IPR009081">
    <property type="entry name" value="PP-bd_ACP"/>
</dbReference>
<dbReference type="InterPro" id="IPR006162">
    <property type="entry name" value="Ppantetheine_attach_site"/>
</dbReference>
<gene>
    <name evidence="5" type="ORF">HF324_09645</name>
</gene>
<evidence type="ECO:0000256" key="1">
    <source>
        <dbReference type="ARBA" id="ARBA00001957"/>
    </source>
</evidence>
<dbReference type="InterPro" id="IPR020845">
    <property type="entry name" value="AMP-binding_CS"/>
</dbReference>
<dbReference type="SUPFAM" id="SSF47336">
    <property type="entry name" value="ACP-like"/>
    <property type="match status" value="2"/>
</dbReference>
<dbReference type="InterPro" id="IPR045851">
    <property type="entry name" value="AMP-bd_C_sf"/>
</dbReference>
<keyword evidence="6" id="KW-1185">Reference proteome</keyword>
<dbReference type="PROSITE" id="PS00012">
    <property type="entry name" value="PHOSPHOPANTETHEINE"/>
    <property type="match status" value="2"/>
</dbReference>
<dbReference type="Gene3D" id="3.30.300.30">
    <property type="match status" value="2"/>
</dbReference>
<dbReference type="PANTHER" id="PTHR45527">
    <property type="entry name" value="NONRIBOSOMAL PEPTIDE SYNTHETASE"/>
    <property type="match status" value="1"/>
</dbReference>
<evidence type="ECO:0000256" key="2">
    <source>
        <dbReference type="ARBA" id="ARBA00022450"/>
    </source>
</evidence>
<dbReference type="CDD" id="cd19531">
    <property type="entry name" value="LCL_NRPS-like"/>
    <property type="match status" value="2"/>
</dbReference>
<dbReference type="InterPro" id="IPR001242">
    <property type="entry name" value="Condensation_dom"/>
</dbReference>
<accession>A0ABX6LDB0</accession>
<dbReference type="Pfam" id="PF00668">
    <property type="entry name" value="Condensation"/>
    <property type="match status" value="3"/>
</dbReference>
<dbReference type="Gene3D" id="1.10.1200.10">
    <property type="entry name" value="ACP-like"/>
    <property type="match status" value="2"/>
</dbReference>
<dbReference type="InterPro" id="IPR020806">
    <property type="entry name" value="PKS_PP-bd"/>
</dbReference>
<dbReference type="Gene3D" id="2.30.38.10">
    <property type="entry name" value="Luciferase, Domain 3"/>
    <property type="match status" value="2"/>
</dbReference>
<keyword evidence="3" id="KW-0597">Phosphoprotein</keyword>
<comment type="cofactor">
    <cofactor evidence="1">
        <name>pantetheine 4'-phosphate</name>
        <dbReference type="ChEBI" id="CHEBI:47942"/>
    </cofactor>
</comment>
<dbReference type="RefSeq" id="WP_168860480.1">
    <property type="nucleotide sequence ID" value="NZ_CP051204.2"/>
</dbReference>
<dbReference type="InterPro" id="IPR023213">
    <property type="entry name" value="CAT-like_dom_sf"/>
</dbReference>
<name>A0ABX6LDB0_9BACT</name>
<dbReference type="SUPFAM" id="SSF56801">
    <property type="entry name" value="Acetyl-CoA synthetase-like"/>
    <property type="match status" value="2"/>
</dbReference>
<dbReference type="InterPro" id="IPR036736">
    <property type="entry name" value="ACP-like_sf"/>
</dbReference>
<dbReference type="NCBIfam" id="NF003417">
    <property type="entry name" value="PRK04813.1"/>
    <property type="match status" value="2"/>
</dbReference>
<organism evidence="5 6">
    <name type="scientific">Chitinophaga oryzae</name>
    <dbReference type="NCBI Taxonomy" id="2725414"/>
    <lineage>
        <taxon>Bacteria</taxon>
        <taxon>Pseudomonadati</taxon>
        <taxon>Bacteroidota</taxon>
        <taxon>Chitinophagia</taxon>
        <taxon>Chitinophagales</taxon>
        <taxon>Chitinophagaceae</taxon>
        <taxon>Chitinophaga</taxon>
    </lineage>
</organism>
<dbReference type="Pfam" id="PF00501">
    <property type="entry name" value="AMP-binding"/>
    <property type="match status" value="2"/>
</dbReference>
<keyword evidence="2" id="KW-0596">Phosphopantetheine</keyword>
<dbReference type="Proteomes" id="UP000503144">
    <property type="component" value="Chromosome"/>
</dbReference>
<dbReference type="PROSITE" id="PS50075">
    <property type="entry name" value="CARRIER"/>
    <property type="match status" value="2"/>
</dbReference>
<sequence length="2541" mass="282965">MPHLYALTLPQQDVYYDQLLHKGSAIYNIGAKVAVNGPLDPEIFAAAAALLVAQHDSLRAVIVNNEGTPFMQIMETAVPAVVYRDFSAETDPLASAETFIRQQFALPFDLENGQLLNNYMLLKTGDRHFYIIGKYHHLIADGWSTALLFSRLGRHYSAVRTMTPPDMSAFSYLDFAEDDRTYLDSVSYQEDWHYWHSKLSLLEPPRPMQPVRERSRFTLASDRAELYLERALYDRINQFCKAQGVSVFHFLIGVVYVCFSPLIEGSTVMMGLPLLNRKNKKFKETVGLFAGVTPLFFNGFTDRPFHVLLKDIYNELRASFRHQRLPLSRMITDAGWRTGTDHRPHHQVFFSYEKHDYAVSFDGHPATVLPLTHQLERACLAVYVREFDNIRDVKVDFDYNTTYFDTALIQTCLERFQSLIPELLDNPGKPIGTISLLDDASRDRILHRFNDTAVAYPSGRTVMDYFMDQCVRTPQQPAVISGDTVLNYGELERHSRALSMRLQKAAGGVAGIMLDRSWKMLSGILGILRAGVAYVPIDPEHPEPRIKYILEQSGVREVVTTARYAPWLLEQGFVPLLVDDHSTDTEMAAFTAHYDAGGLAYVMYTSGSTGQPKGVEVPHSAVINFLLSMQSRLNIREGMRLLAVTTYAFDISVLELLLPLISGGTVIIASREQVQDAIGLSALLTESQPDLMQCTPGLWQLLLDAGWRGNRTMTALCGGERMPVEVARRLLQECAACWNMYGPTETTIWSCMQQITVPDDALSIGRPICNTEIYILNDRLQPLPEGVAGDIYIGGAGLARGYRGQEAMTAARFIAHPFRSSGRIYRTGDVGRWDHNGRILFGGRSDDQVKVRGYRVEPGEIEHALQQHTAVKQAAVVAGQGPDGNTFLTAYVVLQDTVSVAELQAYAKEVLPSYMVPGYIAVLEQLPMSANGKVDRKQLPAVKGVAGSGGYVAPSSALERLLVRIWEEVLVQERIGVQDNFFELGGHSLRAMQILSRIHRELGVSPGLQDLFDHPVISELAGIVAALSPSVATGTVPLAAPRPYYELSHAQRRLWILSQFPEGAVAYNICGAYRMSGPLDRDAFRQSLQAVVARHESLRTVFKTVDGMPVQQILDIAACGFHLEETDLRAAAETVSSVVASEQTTAFDLSQGPLIRARLLRTGASEYVFVLTLHHIITDGWSMEVIVGEVLRLYEAYSNGEEAVLPPLRLQYKDYACWQQEQLQQESMAAHRAYWLSQLDGHISPLDLPMAKKRPERQTFRGSLMTVGLDSVLTDKIRATSSGQQGTVFMTLLTAFKVLLHHYTTATDIVTGTPVSGRGHISLYDQVGCYMNMIPVRARFTGDDSFNAILEQVRTVALDGYTHQSYPFDKLVEELQLPRDRSRSPLFDIVVGMDTDAFGQPLQPVMRALDIQPVGDYHGISKYDLTCMFRDAGSYITMQVEYNTSLFDADSVTRLVEQYRLLLERLVDNPEQPIATISLLDDASRDRILHRFNDTAVAYPSGRTVMDYFMEQCVRTPQQPAVISGDTVLNYQELERHSRALSMRLQQTTGGVAGIMLDRSWKMLSGILGILRAGVAYVPIDPEHPEPRIKYILEQSGVREVVTTARYAPWLLEQGFVPLLVDDHSTDTETAAFTAHYDAGGLAYVMYTSGSTGQPKGVEVPHSAVINFLLSMQSRLNIREGMRLLAVTTYAFDISVLELLLPLISGGTVIIASREQVQDAIGLSALLTESQPDLMQCTPGLWQLLLDAGWRGNRTMTALCGGERMPVEVARRLLQECAACWNMYGPTETTIWSCMQQITVPDDALSIGRPICNTEIYILNDRLQPLPEGVAGDIYIGGAGLARGYRGQEAMTAARFIAHPFRSSGRIYRTGDVGRWDHNGRILFGGRSDDQVKVRGYRVEPGEIEHALQQHTAVKQAAVVAGQGSDGNTFLTAYVVLQDTVSVAELQAYAKEVLPSYMVPGYIAVLEQLPMSANGKVDRKQLPAVQGVAGSSGYVAPASALERLLVRIWEEVLVQERIGVQDNFFELGGHSLRAMQILSRIHRELGVSPGLQDLFDHPVISELAGIVEALSPSVATGTVPLAAPRPYYELSHAQRRLWILSQFPEGAVAYNICGAYRMSGPLDRDAFRQSLQAVVARHESLRTVFKTVDGMPVQQILDIAACGFHLEETDLRAAAETVSSVVASEQTTAFDLSQGPLIRARLLRTGASEYVFVLTLHHIITDGWSMEVIVGEVLRLYEAYSNGEEAVLPPLRLQYKDYACWQQEQLQQESMAAHRTYWLSQLGGGIPRLNLPTDFARPAVFMPGAGIVSDSIPPDVYARMQALAGSWGVSLYNLLMAAAKVLLFRYTGDQDIVVGYPVSLRSHAELEMQVGFYLNTLALRTRLEHHYTYRDVVMAVRQSMLEASKHQEYPFDKVVSELRYTRDAGRAPLFDVVVVLQNLQVHRQEATRMGEMEVTVLPFDNTTSSVDLRMEFIEREDRFTVNFEYNLALFRRHTIRLLMDRFLSILTQLAGSPDIPVASVGTGEDATTTVEDLKNHFSINF</sequence>
<feature type="domain" description="Carrier" evidence="4">
    <location>
        <begin position="1996"/>
        <end position="2071"/>
    </location>
</feature>
<protein>
    <submittedName>
        <fullName evidence="5">Amino acid adenylation domain-containing protein</fullName>
    </submittedName>
</protein>
<dbReference type="EMBL" id="CP051204">
    <property type="protein sequence ID" value="QJB38105.1"/>
    <property type="molecule type" value="Genomic_DNA"/>
</dbReference>
<dbReference type="SUPFAM" id="SSF52777">
    <property type="entry name" value="CoA-dependent acyltransferases"/>
    <property type="match status" value="6"/>
</dbReference>
<reference evidence="6" key="1">
    <citation type="submission" date="2020-04" db="EMBL/GenBank/DDBJ databases">
        <authorList>
            <person name="Kittiwongwattana C."/>
        </authorList>
    </citation>
    <scope>NUCLEOTIDE SEQUENCE [LARGE SCALE GENOMIC DNA]</scope>
    <source>
        <strain evidence="6">1303</strain>
    </source>
</reference>
<dbReference type="Pfam" id="PF13193">
    <property type="entry name" value="AMP-binding_C"/>
    <property type="match status" value="2"/>
</dbReference>